<evidence type="ECO:0000259" key="2">
    <source>
        <dbReference type="Pfam" id="PF13466"/>
    </source>
</evidence>
<protein>
    <recommendedName>
        <fullName evidence="2">MlaB-like STAS domain-containing protein</fullName>
    </recommendedName>
</protein>
<keyword evidence="4" id="KW-1185">Reference proteome</keyword>
<name>A0A1D3DQV1_9ACTN</name>
<evidence type="ECO:0000256" key="1">
    <source>
        <dbReference type="SAM" id="MobiDB-lite"/>
    </source>
</evidence>
<sequence length="127" mass="12647">MSSGRGGGLVCVEDTEPIVLRVGGLVEPADAPRLCAELTALLDGAAPGAPAVVDADALVRPGLAAVEALARLRLTAHRLGHPLTVRNAPPDLRALLALLGLADRLLSPPGAPGGRTAGTSASRPGTT</sequence>
<accession>A0A1D3DQV1</accession>
<evidence type="ECO:0000313" key="4">
    <source>
        <dbReference type="Proteomes" id="UP000095329"/>
    </source>
</evidence>
<dbReference type="AlphaFoldDB" id="A0A1D3DQV1"/>
<dbReference type="Gene3D" id="3.30.750.24">
    <property type="entry name" value="STAS domain"/>
    <property type="match status" value="1"/>
</dbReference>
<gene>
    <name evidence="3" type="ORF">J116_009610</name>
</gene>
<dbReference type="InterPro" id="IPR036513">
    <property type="entry name" value="STAS_dom_sf"/>
</dbReference>
<dbReference type="SUPFAM" id="SSF52091">
    <property type="entry name" value="SpoIIaa-like"/>
    <property type="match status" value="1"/>
</dbReference>
<dbReference type="Proteomes" id="UP000095329">
    <property type="component" value="Unassembled WGS sequence"/>
</dbReference>
<feature type="region of interest" description="Disordered" evidence="1">
    <location>
        <begin position="106"/>
        <end position="127"/>
    </location>
</feature>
<comment type="caution">
    <text evidence="3">The sequence shown here is derived from an EMBL/GenBank/DDBJ whole genome shotgun (WGS) entry which is preliminary data.</text>
</comment>
<feature type="domain" description="MlaB-like STAS" evidence="2">
    <location>
        <begin position="20"/>
        <end position="101"/>
    </location>
</feature>
<evidence type="ECO:0000313" key="3">
    <source>
        <dbReference type="EMBL" id="OEJ94688.1"/>
    </source>
</evidence>
<proteinExistence type="predicted"/>
<dbReference type="RefSeq" id="WP_069818295.1">
    <property type="nucleotide sequence ID" value="NZ_ASHX02000001.1"/>
</dbReference>
<reference evidence="3 4" key="1">
    <citation type="journal article" date="2013" name="Genome Announc.">
        <title>Genome Sequence of Streptomyces violaceusniger Strain SPC6, a Halotolerant Streptomycete That Exhibits Rapid Growth and Development.</title>
        <authorList>
            <person name="Chen X."/>
            <person name="Zhang B."/>
            <person name="Zhang W."/>
            <person name="Wu X."/>
            <person name="Zhang M."/>
            <person name="Chen T."/>
            <person name="Liu G."/>
            <person name="Dyson P."/>
        </authorList>
    </citation>
    <scope>NUCLEOTIDE SEQUENCE [LARGE SCALE GENOMIC DNA]</scope>
    <source>
        <strain evidence="3 4">SPC6</strain>
    </source>
</reference>
<feature type="compositionally biased region" description="Low complexity" evidence="1">
    <location>
        <begin position="117"/>
        <end position="127"/>
    </location>
</feature>
<dbReference type="Pfam" id="PF13466">
    <property type="entry name" value="STAS_2"/>
    <property type="match status" value="1"/>
</dbReference>
<dbReference type="STRING" id="1306406.J116_009610"/>
<dbReference type="InterPro" id="IPR058548">
    <property type="entry name" value="MlaB-like_STAS"/>
</dbReference>
<dbReference type="EMBL" id="ASHX02000001">
    <property type="protein sequence ID" value="OEJ94688.1"/>
    <property type="molecule type" value="Genomic_DNA"/>
</dbReference>
<organism evidence="3 4">
    <name type="scientific">Streptomyces thermolilacinus SPC6</name>
    <dbReference type="NCBI Taxonomy" id="1306406"/>
    <lineage>
        <taxon>Bacteria</taxon>
        <taxon>Bacillati</taxon>
        <taxon>Actinomycetota</taxon>
        <taxon>Actinomycetes</taxon>
        <taxon>Kitasatosporales</taxon>
        <taxon>Streptomycetaceae</taxon>
        <taxon>Streptomyces</taxon>
    </lineage>
</organism>